<reference evidence="3" key="1">
    <citation type="submission" date="2014-09" db="EMBL/GenBank/DDBJ databases">
        <authorList>
            <person name="Magalhaes I.L.F."/>
            <person name="Oliveira U."/>
            <person name="Santos F.R."/>
            <person name="Vidigal T.H.D.A."/>
            <person name="Brescovit A.D."/>
            <person name="Santos A.J."/>
        </authorList>
    </citation>
    <scope>NUCLEOTIDE SEQUENCE</scope>
    <source>
        <tissue evidence="3">Shoot tissue taken approximately 20 cm above the soil surface</tissue>
    </source>
</reference>
<reference evidence="3" key="2">
    <citation type="journal article" date="2015" name="Data Brief">
        <title>Shoot transcriptome of the giant reed, Arundo donax.</title>
        <authorList>
            <person name="Barrero R.A."/>
            <person name="Guerrero F.D."/>
            <person name="Moolhuijzen P."/>
            <person name="Goolsby J.A."/>
            <person name="Tidwell J."/>
            <person name="Bellgard S.E."/>
            <person name="Bellgard M.I."/>
        </authorList>
    </citation>
    <scope>NUCLEOTIDE SEQUENCE</scope>
    <source>
        <tissue evidence="3">Shoot tissue taken approximately 20 cm above the soil surface</tissue>
    </source>
</reference>
<sequence>MHCRLHPCDVFLLLVISTRVHFFGSHICGYAGVFFHHDKRLSRLNAEDNFAVHSFGI</sequence>
<keyword evidence="1" id="KW-0472">Membrane</keyword>
<evidence type="ECO:0000313" key="3">
    <source>
        <dbReference type="EMBL" id="JAD35913.1"/>
    </source>
</evidence>
<evidence type="ECO:0000256" key="1">
    <source>
        <dbReference type="SAM" id="Phobius"/>
    </source>
</evidence>
<dbReference type="EMBL" id="GBRH01261982">
    <property type="protein sequence ID" value="JAD35913.1"/>
    <property type="molecule type" value="Transcribed_RNA"/>
</dbReference>
<feature type="signal peptide" evidence="2">
    <location>
        <begin position="1"/>
        <end position="22"/>
    </location>
</feature>
<dbReference type="AlphaFoldDB" id="A0A0A8ZDZ8"/>
<keyword evidence="2" id="KW-0732">Signal</keyword>
<proteinExistence type="predicted"/>
<evidence type="ECO:0000256" key="2">
    <source>
        <dbReference type="SAM" id="SignalP"/>
    </source>
</evidence>
<keyword evidence="1" id="KW-1133">Transmembrane helix</keyword>
<accession>A0A0A8ZDZ8</accession>
<protein>
    <submittedName>
        <fullName evidence="3">Uncharacterized protein</fullName>
    </submittedName>
</protein>
<name>A0A0A8ZDZ8_ARUDO</name>
<feature type="chain" id="PRO_5002042358" evidence="2">
    <location>
        <begin position="23"/>
        <end position="57"/>
    </location>
</feature>
<feature type="transmembrane region" description="Helical" evidence="1">
    <location>
        <begin position="12"/>
        <end position="35"/>
    </location>
</feature>
<keyword evidence="1" id="KW-0812">Transmembrane</keyword>
<organism evidence="3">
    <name type="scientific">Arundo donax</name>
    <name type="common">Giant reed</name>
    <name type="synonym">Donax arundinaceus</name>
    <dbReference type="NCBI Taxonomy" id="35708"/>
    <lineage>
        <taxon>Eukaryota</taxon>
        <taxon>Viridiplantae</taxon>
        <taxon>Streptophyta</taxon>
        <taxon>Embryophyta</taxon>
        <taxon>Tracheophyta</taxon>
        <taxon>Spermatophyta</taxon>
        <taxon>Magnoliopsida</taxon>
        <taxon>Liliopsida</taxon>
        <taxon>Poales</taxon>
        <taxon>Poaceae</taxon>
        <taxon>PACMAD clade</taxon>
        <taxon>Arundinoideae</taxon>
        <taxon>Arundineae</taxon>
        <taxon>Arundo</taxon>
    </lineage>
</organism>